<gene>
    <name evidence="1" type="ORF">DRJ00_00655</name>
</gene>
<evidence type="ECO:0008006" key="3">
    <source>
        <dbReference type="Google" id="ProtNLM"/>
    </source>
</evidence>
<organism evidence="1 2">
    <name type="scientific">Aerophobetes bacterium</name>
    <dbReference type="NCBI Taxonomy" id="2030807"/>
    <lineage>
        <taxon>Bacteria</taxon>
        <taxon>Candidatus Aerophobota</taxon>
    </lineage>
</organism>
<dbReference type="SUPFAM" id="SSF47781">
    <property type="entry name" value="RuvA domain 2-like"/>
    <property type="match status" value="1"/>
</dbReference>
<dbReference type="PANTHER" id="PTHR21180">
    <property type="entry name" value="ENDONUCLEASE/EXONUCLEASE/PHOSPHATASE FAMILY DOMAIN-CONTAINING PROTEIN 1"/>
    <property type="match status" value="1"/>
</dbReference>
<dbReference type="InterPro" id="IPR010994">
    <property type="entry name" value="RuvA_2-like"/>
</dbReference>
<reference evidence="1 2" key="1">
    <citation type="submission" date="2018-06" db="EMBL/GenBank/DDBJ databases">
        <title>Extensive metabolic versatility and redundancy in microbially diverse, dynamic hydrothermal sediments.</title>
        <authorList>
            <person name="Dombrowski N."/>
            <person name="Teske A."/>
            <person name="Baker B.J."/>
        </authorList>
    </citation>
    <scope>NUCLEOTIDE SEQUENCE [LARGE SCALE GENOMIC DNA]</scope>
    <source>
        <strain evidence="1">B47_G16</strain>
    </source>
</reference>
<evidence type="ECO:0000313" key="1">
    <source>
        <dbReference type="EMBL" id="RLE10736.1"/>
    </source>
</evidence>
<comment type="caution">
    <text evidence="1">The sequence shown here is derived from an EMBL/GenBank/DDBJ whole genome shotgun (WGS) entry which is preliminary data.</text>
</comment>
<dbReference type="Pfam" id="PF12836">
    <property type="entry name" value="HHH_3"/>
    <property type="match status" value="1"/>
</dbReference>
<evidence type="ECO:0000313" key="2">
    <source>
        <dbReference type="Proteomes" id="UP000279422"/>
    </source>
</evidence>
<proteinExistence type="predicted"/>
<dbReference type="PANTHER" id="PTHR21180:SF9">
    <property type="entry name" value="TYPE II SECRETION SYSTEM PROTEIN K"/>
    <property type="match status" value="1"/>
</dbReference>
<dbReference type="InterPro" id="IPR051675">
    <property type="entry name" value="Endo/Exo/Phosphatase_dom_1"/>
</dbReference>
<sequence>MPIIGTPLEGVPPCPPLRAFRLYQAAFLLRKYGFTPQELPFDEDGNLPQEYDPKLGWALRNPDRFPIEINKADFEELIRVPGIGRLSARRIVEGRRKGKFKKLEELRATGVVISRARNFITLDGRFYPALEEEEKGKPYEQLFFWEEI</sequence>
<name>A0A497E615_UNCAE</name>
<dbReference type="AlphaFoldDB" id="A0A497E615"/>
<accession>A0A497E615</accession>
<protein>
    <recommendedName>
        <fullName evidence="3">Helix-hairpin-helix domain-containing protein</fullName>
    </recommendedName>
</protein>
<dbReference type="Gene3D" id="1.10.150.320">
    <property type="entry name" value="Photosystem II 12 kDa extrinsic protein"/>
    <property type="match status" value="1"/>
</dbReference>
<dbReference type="Proteomes" id="UP000279422">
    <property type="component" value="Unassembled WGS sequence"/>
</dbReference>
<dbReference type="EMBL" id="QMPZ01000003">
    <property type="protein sequence ID" value="RLE10736.1"/>
    <property type="molecule type" value="Genomic_DNA"/>
</dbReference>